<dbReference type="InterPro" id="IPR003833">
    <property type="entry name" value="CT_C_D"/>
</dbReference>
<dbReference type="InterPro" id="IPR010016">
    <property type="entry name" value="PxpB"/>
</dbReference>
<reference evidence="7" key="1">
    <citation type="journal article" date="2019" name="Int. J. Syst. Evol. Microbiol.">
        <title>The Global Catalogue of Microorganisms (GCM) 10K type strain sequencing project: providing services to taxonomists for standard genome sequencing and annotation.</title>
        <authorList>
            <consortium name="The Broad Institute Genomics Platform"/>
            <consortium name="The Broad Institute Genome Sequencing Center for Infectious Disease"/>
            <person name="Wu L."/>
            <person name="Ma J."/>
        </authorList>
    </citation>
    <scope>NUCLEOTIDE SEQUENCE [LARGE SCALE GENOMIC DNA]</scope>
    <source>
        <strain evidence="7">JCM 16702</strain>
    </source>
</reference>
<feature type="compositionally biased region" description="Basic and acidic residues" evidence="4">
    <location>
        <begin position="8"/>
        <end position="17"/>
    </location>
</feature>
<keyword evidence="1" id="KW-0547">Nucleotide-binding</keyword>
<dbReference type="EMBL" id="BAAAZG010000056">
    <property type="protein sequence ID" value="GAA4097382.1"/>
    <property type="molecule type" value="Genomic_DNA"/>
</dbReference>
<dbReference type="Proteomes" id="UP001500683">
    <property type="component" value="Unassembled WGS sequence"/>
</dbReference>
<dbReference type="RefSeq" id="WP_425549494.1">
    <property type="nucleotide sequence ID" value="NZ_BAAAZG010000056.1"/>
</dbReference>
<accession>A0ABP7WVU2</accession>
<dbReference type="InterPro" id="IPR029000">
    <property type="entry name" value="Cyclophilin-like_dom_sf"/>
</dbReference>
<protein>
    <recommendedName>
        <fullName evidence="5">Carboxyltransferase domain-containing protein</fullName>
    </recommendedName>
</protein>
<evidence type="ECO:0000256" key="2">
    <source>
        <dbReference type="ARBA" id="ARBA00022801"/>
    </source>
</evidence>
<dbReference type="Gene3D" id="2.40.100.10">
    <property type="entry name" value="Cyclophilin-like"/>
    <property type="match status" value="1"/>
</dbReference>
<dbReference type="PANTHER" id="PTHR34698:SF2">
    <property type="entry name" value="5-OXOPROLINASE SUBUNIT B"/>
    <property type="match status" value="1"/>
</dbReference>
<comment type="caution">
    <text evidence="6">The sequence shown here is derived from an EMBL/GenBank/DDBJ whole genome shotgun (WGS) entry which is preliminary data.</text>
</comment>
<evidence type="ECO:0000313" key="7">
    <source>
        <dbReference type="Proteomes" id="UP001500683"/>
    </source>
</evidence>
<dbReference type="PANTHER" id="PTHR34698">
    <property type="entry name" value="5-OXOPROLINASE SUBUNIT B"/>
    <property type="match status" value="1"/>
</dbReference>
<evidence type="ECO:0000256" key="4">
    <source>
        <dbReference type="SAM" id="MobiDB-lite"/>
    </source>
</evidence>
<organism evidence="6 7">
    <name type="scientific">Actinomadura miaoliensis</name>
    <dbReference type="NCBI Taxonomy" id="430685"/>
    <lineage>
        <taxon>Bacteria</taxon>
        <taxon>Bacillati</taxon>
        <taxon>Actinomycetota</taxon>
        <taxon>Actinomycetes</taxon>
        <taxon>Streptosporangiales</taxon>
        <taxon>Thermomonosporaceae</taxon>
        <taxon>Actinomadura</taxon>
    </lineage>
</organism>
<feature type="domain" description="Carboxyltransferase" evidence="5">
    <location>
        <begin position="14"/>
        <end position="61"/>
    </location>
</feature>
<evidence type="ECO:0000256" key="3">
    <source>
        <dbReference type="ARBA" id="ARBA00022840"/>
    </source>
</evidence>
<evidence type="ECO:0000256" key="1">
    <source>
        <dbReference type="ARBA" id="ARBA00022741"/>
    </source>
</evidence>
<dbReference type="Pfam" id="PF02682">
    <property type="entry name" value="CT_C_D"/>
    <property type="match status" value="1"/>
</dbReference>
<evidence type="ECO:0000259" key="5">
    <source>
        <dbReference type="Pfam" id="PF02682"/>
    </source>
</evidence>
<sequence>MELTARIRVPDRGDPHLRIPRRTTPRPRVPAGAVGPTGPFSGLCPMEAPGGRRLIGRTDPTLLPGALRPGVQVHFTRRHR</sequence>
<evidence type="ECO:0000313" key="6">
    <source>
        <dbReference type="EMBL" id="GAA4097382.1"/>
    </source>
</evidence>
<name>A0ABP7WVU2_9ACTN</name>
<proteinExistence type="predicted"/>
<keyword evidence="2" id="KW-0378">Hydrolase</keyword>
<feature type="region of interest" description="Disordered" evidence="4">
    <location>
        <begin position="1"/>
        <end position="43"/>
    </location>
</feature>
<dbReference type="SUPFAM" id="SSF50891">
    <property type="entry name" value="Cyclophilin-like"/>
    <property type="match status" value="1"/>
</dbReference>
<keyword evidence="7" id="KW-1185">Reference proteome</keyword>
<keyword evidence="3" id="KW-0067">ATP-binding</keyword>
<gene>
    <name evidence="6" type="ORF">GCM10022214_71760</name>
</gene>